<dbReference type="Proteomes" id="UP000823775">
    <property type="component" value="Unassembled WGS sequence"/>
</dbReference>
<feature type="compositionally biased region" description="Basic residues" evidence="1">
    <location>
        <begin position="37"/>
        <end position="48"/>
    </location>
</feature>
<gene>
    <name evidence="2" type="ORF">HAX54_053117</name>
</gene>
<evidence type="ECO:0000256" key="1">
    <source>
        <dbReference type="SAM" id="MobiDB-lite"/>
    </source>
</evidence>
<name>A0ABS8YCD9_DATST</name>
<keyword evidence="3" id="KW-1185">Reference proteome</keyword>
<proteinExistence type="predicted"/>
<feature type="region of interest" description="Disordered" evidence="1">
    <location>
        <begin position="1"/>
        <end position="85"/>
    </location>
</feature>
<sequence length="85" mass="9830">MVLKINSQRLEKNRKQQHSVADRRKTNFFQIEQQRNRLSKKKNSRNQSRKSPFSRSVAPSPSRAADLNNLERAAPEKEKIAVAGE</sequence>
<accession>A0ABS8YCD9</accession>
<organism evidence="2 3">
    <name type="scientific">Datura stramonium</name>
    <name type="common">Jimsonweed</name>
    <name type="synonym">Common thornapple</name>
    <dbReference type="NCBI Taxonomy" id="4076"/>
    <lineage>
        <taxon>Eukaryota</taxon>
        <taxon>Viridiplantae</taxon>
        <taxon>Streptophyta</taxon>
        <taxon>Embryophyta</taxon>
        <taxon>Tracheophyta</taxon>
        <taxon>Spermatophyta</taxon>
        <taxon>Magnoliopsida</taxon>
        <taxon>eudicotyledons</taxon>
        <taxon>Gunneridae</taxon>
        <taxon>Pentapetalae</taxon>
        <taxon>asterids</taxon>
        <taxon>lamiids</taxon>
        <taxon>Solanales</taxon>
        <taxon>Solanaceae</taxon>
        <taxon>Solanoideae</taxon>
        <taxon>Datureae</taxon>
        <taxon>Datura</taxon>
    </lineage>
</organism>
<protein>
    <submittedName>
        <fullName evidence="2">Uncharacterized protein</fullName>
    </submittedName>
</protein>
<dbReference type="EMBL" id="JACEIK010097999">
    <property type="protein sequence ID" value="MCE5167394.1"/>
    <property type="molecule type" value="Genomic_DNA"/>
</dbReference>
<evidence type="ECO:0000313" key="3">
    <source>
        <dbReference type="Proteomes" id="UP000823775"/>
    </source>
</evidence>
<reference evidence="2 3" key="1">
    <citation type="journal article" date="2021" name="BMC Genomics">
        <title>Datura genome reveals duplications of psychoactive alkaloid biosynthetic genes and high mutation rate following tissue culture.</title>
        <authorList>
            <person name="Rajewski A."/>
            <person name="Carter-House D."/>
            <person name="Stajich J."/>
            <person name="Litt A."/>
        </authorList>
    </citation>
    <scope>NUCLEOTIDE SEQUENCE [LARGE SCALE GENOMIC DNA]</scope>
    <source>
        <strain evidence="2">AR-01</strain>
    </source>
</reference>
<feature type="compositionally biased region" description="Basic and acidic residues" evidence="1">
    <location>
        <begin position="9"/>
        <end position="25"/>
    </location>
</feature>
<feature type="non-terminal residue" evidence="2">
    <location>
        <position position="85"/>
    </location>
</feature>
<feature type="compositionally biased region" description="Low complexity" evidence="1">
    <location>
        <begin position="49"/>
        <end position="65"/>
    </location>
</feature>
<comment type="caution">
    <text evidence="2">The sequence shown here is derived from an EMBL/GenBank/DDBJ whole genome shotgun (WGS) entry which is preliminary data.</text>
</comment>
<feature type="compositionally biased region" description="Basic and acidic residues" evidence="1">
    <location>
        <begin position="73"/>
        <end position="85"/>
    </location>
</feature>
<evidence type="ECO:0000313" key="2">
    <source>
        <dbReference type="EMBL" id="MCE5167394.1"/>
    </source>
</evidence>